<feature type="chain" id="PRO_5031660004" description="Outer membrane protein assembly factor BamA" evidence="8">
    <location>
        <begin position="23"/>
        <end position="857"/>
    </location>
</feature>
<dbReference type="PROSITE" id="PS51779">
    <property type="entry name" value="POTRA"/>
    <property type="match status" value="4"/>
</dbReference>
<gene>
    <name evidence="8 11" type="primary">bamA</name>
    <name evidence="11" type="ORF">F6X38_02910</name>
</gene>
<feature type="domain" description="POTRA" evidence="10">
    <location>
        <begin position="106"/>
        <end position="183"/>
    </location>
</feature>
<dbReference type="PANTHER" id="PTHR12815">
    <property type="entry name" value="SORTING AND ASSEMBLY MACHINERY SAMM50 PROTEIN FAMILY MEMBER"/>
    <property type="match status" value="1"/>
</dbReference>
<evidence type="ECO:0000313" key="11">
    <source>
        <dbReference type="EMBL" id="KAB0681790.1"/>
    </source>
</evidence>
<evidence type="ECO:0000259" key="10">
    <source>
        <dbReference type="PROSITE" id="PS51779"/>
    </source>
</evidence>
<keyword evidence="5 8" id="KW-0677">Repeat</keyword>
<dbReference type="Pfam" id="PF07244">
    <property type="entry name" value="POTRA"/>
    <property type="match status" value="5"/>
</dbReference>
<comment type="similarity">
    <text evidence="8">Belongs to the BamA family.</text>
</comment>
<evidence type="ECO:0000256" key="5">
    <source>
        <dbReference type="ARBA" id="ARBA00022737"/>
    </source>
</evidence>
<dbReference type="EMBL" id="VZDO01000002">
    <property type="protein sequence ID" value="KAB0681790.1"/>
    <property type="molecule type" value="Genomic_DNA"/>
</dbReference>
<keyword evidence="4 8" id="KW-0732">Signal</keyword>
<keyword evidence="7 8" id="KW-0998">Cell outer membrane</keyword>
<feature type="domain" description="POTRA" evidence="10">
    <location>
        <begin position="38"/>
        <end position="105"/>
    </location>
</feature>
<keyword evidence="3 8" id="KW-0812">Transmembrane</keyword>
<name>A0A7V7TXY1_9HYPH</name>
<keyword evidence="2 8" id="KW-1134">Transmembrane beta strand</keyword>
<feature type="signal peptide" evidence="8">
    <location>
        <begin position="1"/>
        <end position="22"/>
    </location>
</feature>
<dbReference type="GO" id="GO:0051205">
    <property type="term" value="P:protein insertion into membrane"/>
    <property type="evidence" value="ECO:0007669"/>
    <property type="project" value="UniProtKB-UniRule"/>
</dbReference>
<dbReference type="RefSeq" id="WP_150968050.1">
    <property type="nucleotide sequence ID" value="NZ_VZDO01000002.1"/>
</dbReference>
<comment type="subunit">
    <text evidence="8">Part of the Bam complex.</text>
</comment>
<dbReference type="GO" id="GO:0043165">
    <property type="term" value="P:Gram-negative-bacterium-type cell outer membrane assembly"/>
    <property type="evidence" value="ECO:0007669"/>
    <property type="project" value="UniProtKB-UniRule"/>
</dbReference>
<evidence type="ECO:0000256" key="4">
    <source>
        <dbReference type="ARBA" id="ARBA00022729"/>
    </source>
</evidence>
<dbReference type="NCBIfam" id="TIGR03303">
    <property type="entry name" value="OM_YaeT"/>
    <property type="match status" value="1"/>
</dbReference>
<dbReference type="InterPro" id="IPR034746">
    <property type="entry name" value="POTRA"/>
</dbReference>
<dbReference type="Pfam" id="PF01103">
    <property type="entry name" value="Omp85"/>
    <property type="match status" value="1"/>
</dbReference>
<protein>
    <recommendedName>
        <fullName evidence="8 9">Outer membrane protein assembly factor BamA</fullName>
    </recommendedName>
</protein>
<comment type="caution">
    <text evidence="11">The sequence shown here is derived from an EMBL/GenBank/DDBJ whole genome shotgun (WGS) entry which is preliminary data.</text>
</comment>
<comment type="subcellular location">
    <subcellularLocation>
        <location evidence="8">Cell outer membrane</location>
    </subcellularLocation>
    <subcellularLocation>
        <location evidence="1">Membrane</location>
    </subcellularLocation>
</comment>
<evidence type="ECO:0000256" key="7">
    <source>
        <dbReference type="ARBA" id="ARBA00023237"/>
    </source>
</evidence>
<reference evidence="11 12" key="1">
    <citation type="submission" date="2019-09" db="EMBL/GenBank/DDBJ databases">
        <title>YIM 132180 draft genome.</title>
        <authorList>
            <person name="Zhang K."/>
        </authorList>
    </citation>
    <scope>NUCLEOTIDE SEQUENCE [LARGE SCALE GENOMIC DNA]</scope>
    <source>
        <strain evidence="11 12">YIM 132180</strain>
    </source>
</reference>
<dbReference type="InterPro" id="IPR039910">
    <property type="entry name" value="D15-like"/>
</dbReference>
<evidence type="ECO:0000313" key="12">
    <source>
        <dbReference type="Proteomes" id="UP000432089"/>
    </source>
</evidence>
<evidence type="ECO:0000256" key="3">
    <source>
        <dbReference type="ARBA" id="ARBA00022692"/>
    </source>
</evidence>
<evidence type="ECO:0000256" key="8">
    <source>
        <dbReference type="HAMAP-Rule" id="MF_01430"/>
    </source>
</evidence>
<organism evidence="11 12">
    <name type="scientific">Plantimonas leprariae</name>
    <dbReference type="NCBI Taxonomy" id="2615207"/>
    <lineage>
        <taxon>Bacteria</taxon>
        <taxon>Pseudomonadati</taxon>
        <taxon>Pseudomonadota</taxon>
        <taxon>Alphaproteobacteria</taxon>
        <taxon>Hyphomicrobiales</taxon>
        <taxon>Aurantimonadaceae</taxon>
        <taxon>Plantimonas</taxon>
    </lineage>
</organism>
<evidence type="ECO:0000256" key="6">
    <source>
        <dbReference type="ARBA" id="ARBA00023136"/>
    </source>
</evidence>
<feature type="domain" description="POTRA" evidence="10">
    <location>
        <begin position="186"/>
        <end position="274"/>
    </location>
</feature>
<keyword evidence="6 8" id="KW-0472">Membrane</keyword>
<comment type="function">
    <text evidence="8">Part of the outer membrane protein assembly complex, which is involved in assembly and insertion of beta-barrel proteins into the outer membrane.</text>
</comment>
<dbReference type="InterPro" id="IPR000184">
    <property type="entry name" value="Bac_surfAg_D15"/>
</dbReference>
<dbReference type="InterPro" id="IPR023707">
    <property type="entry name" value="OM_assembly_BamA"/>
</dbReference>
<accession>A0A7V7TXY1</accession>
<dbReference type="Proteomes" id="UP000432089">
    <property type="component" value="Unassembled WGS sequence"/>
</dbReference>
<dbReference type="PIRSF" id="PIRSF006076">
    <property type="entry name" value="OM_assembly_OMP85"/>
    <property type="match status" value="1"/>
</dbReference>
<dbReference type="AlphaFoldDB" id="A0A7V7TXY1"/>
<evidence type="ECO:0000256" key="1">
    <source>
        <dbReference type="ARBA" id="ARBA00004370"/>
    </source>
</evidence>
<dbReference type="InterPro" id="IPR010827">
    <property type="entry name" value="BamA/TamA_POTRA"/>
</dbReference>
<dbReference type="HAMAP" id="MF_01430">
    <property type="entry name" value="OM_assembly_BamA"/>
    <property type="match status" value="1"/>
</dbReference>
<feature type="domain" description="POTRA" evidence="10">
    <location>
        <begin position="359"/>
        <end position="432"/>
    </location>
</feature>
<keyword evidence="12" id="KW-1185">Reference proteome</keyword>
<dbReference type="GO" id="GO:0009279">
    <property type="term" value="C:cell outer membrane"/>
    <property type="evidence" value="ECO:0007669"/>
    <property type="project" value="UniProtKB-SubCell"/>
</dbReference>
<proteinExistence type="inferred from homology"/>
<sequence length="857" mass="93143" precursor="true">MTAGSKLLRTASAFAFSSSVLATSVGFGLVLVETAQAAPVTRVEVRGNQRVEADTIRNLLAVRPGQNATEADLDEGVRKLYSTGLFSDVRIKQQGGTVVVNVSENQIVNQVLFQGNSKLKDEQLTAAVQTTSRGAYSQATADNDVNAIKDAYVRIGRSDATVSVRTVPIENNRVNVVFDINEGDRTKIGQINFVGNNAFGDGRLKEVIALRESGILSFLQRNDVYDEDKLRADEETLRRFYYNRGYADFRVVSATADLDQAQNKYFITFTVEEGERYTFGNVSVDSTIPGVDGAALQSQLKTQTGDVYSAQKIEESLVALTNRVAQNGFAFAQVTPRGDRDFNNRTISVNYVIDQGPRAYIERLEVRGNTKTRDYVIRREFDVSEGDAFNQVLVQRAKQRLERLGFFDKVNISTAPGSEPDRVIVIVDVTEKSTGEFSVGGGYTTGGESDGPVAEIGITERNFLGRGQFVKLSAGFGADTRSYQLSFTEPYFLGRRLAAGFDIYTTKNTSESYDVRRSGGDVRLAAPITTELTAQVAYNFKSEKFGDDDGVTFGRAYANDDGEFIDPTTNTVVDSPILVNSAAFPNYNGDTTRIRQTCDDPDPFGVVSDDAADGSTDFSNAPKYTRSRIINAAICDSPYTTSSFSYALTYNTLDSSTDPRNGILATAGQEIAGIGGDADFVKTTGKASYFNQLSEEYDVVGQLSAGGGNVFGLGSGNLRVFDNFFKGQDIVRGFDTKGIGPRQFELDEDGDHVGRGVAIGGENYLNASAEATFPLPGISRDFGFRGAVFADAGTLWGTEYDDDAGVVGDGLKIRASAGVGLIWASPFGPLRVNYAQPFLKEDYDRKQQLSFGFSTRF</sequence>
<evidence type="ECO:0000256" key="2">
    <source>
        <dbReference type="ARBA" id="ARBA00022452"/>
    </source>
</evidence>
<evidence type="ECO:0000256" key="9">
    <source>
        <dbReference type="NCBIfam" id="TIGR03303"/>
    </source>
</evidence>
<dbReference type="Gene3D" id="2.40.160.50">
    <property type="entry name" value="membrane protein fhac: a member of the omp85/tpsb transporter family"/>
    <property type="match status" value="1"/>
</dbReference>
<dbReference type="PANTHER" id="PTHR12815:SF23">
    <property type="entry name" value="OUTER MEMBRANE PROTEIN ASSEMBLY FACTOR BAMA"/>
    <property type="match status" value="1"/>
</dbReference>
<dbReference type="Gene3D" id="3.10.20.310">
    <property type="entry name" value="membrane protein fhac"/>
    <property type="match status" value="5"/>
</dbReference>